<comment type="caution">
    <text evidence="1">The sequence shown here is derived from an EMBL/GenBank/DDBJ whole genome shotgun (WGS) entry which is preliminary data.</text>
</comment>
<protein>
    <submittedName>
        <fullName evidence="1">Uncharacterized protein</fullName>
    </submittedName>
</protein>
<organism evidence="1">
    <name type="scientific">marine sediment metagenome</name>
    <dbReference type="NCBI Taxonomy" id="412755"/>
    <lineage>
        <taxon>unclassified sequences</taxon>
        <taxon>metagenomes</taxon>
        <taxon>ecological metagenomes</taxon>
    </lineage>
</organism>
<dbReference type="Pfam" id="PF13479">
    <property type="entry name" value="AAA_24"/>
    <property type="match status" value="1"/>
</dbReference>
<evidence type="ECO:0000313" key="1">
    <source>
        <dbReference type="EMBL" id="KKM79760.1"/>
    </source>
</evidence>
<dbReference type="AlphaFoldDB" id="A0A0F9MSZ6"/>
<accession>A0A0F9MSZ6</accession>
<gene>
    <name evidence="1" type="ORF">LCGC14_1346640</name>
</gene>
<dbReference type="EMBL" id="LAZR01008290">
    <property type="protein sequence ID" value="KKM79760.1"/>
    <property type="molecule type" value="Genomic_DNA"/>
</dbReference>
<proteinExistence type="predicted"/>
<name>A0A0F9MSZ6_9ZZZZ</name>
<sequence>MKAPDLAKINAPPSILIFGPFGTFKTGLVSQASGAYLFDFDNGMRTAWKVQDKFTPLRHAIEFDIYQDEVYNKPTAWMKAMSKLQLFAQQHADGKFKYDGIIIDSFTGMIRALQLQIMLNDTGDALAKPQIQHWGAMVHQVESFLTILRGIRCLKIVTAHELFLEKQIKSSDGRKVLRTEPEYHPMSVTQKHSINKLGWLFDEIWHASVSIGAGTSMLWTLSSRSSPGIKCRTRSGFPDKYVHTETGLKGVLEKIGYSYGAETKQKS</sequence>
<reference evidence="1" key="1">
    <citation type="journal article" date="2015" name="Nature">
        <title>Complex archaea that bridge the gap between prokaryotes and eukaryotes.</title>
        <authorList>
            <person name="Spang A."/>
            <person name="Saw J.H."/>
            <person name="Jorgensen S.L."/>
            <person name="Zaremba-Niedzwiedzka K."/>
            <person name="Martijn J."/>
            <person name="Lind A.E."/>
            <person name="van Eijk R."/>
            <person name="Schleper C."/>
            <person name="Guy L."/>
            <person name="Ettema T.J."/>
        </authorList>
    </citation>
    <scope>NUCLEOTIDE SEQUENCE</scope>
</reference>